<reference evidence="1" key="1">
    <citation type="submission" date="2023-05" db="EMBL/GenBank/DDBJ databases">
        <title>Comparative genomics of Bacillaceae isolates and their secondary metabolite potential.</title>
        <authorList>
            <person name="Song L."/>
            <person name="Nielsen L.J."/>
            <person name="Mohite O."/>
            <person name="Xu X."/>
            <person name="Weber T."/>
            <person name="Kovacs A.T."/>
        </authorList>
    </citation>
    <scope>NUCLEOTIDE SEQUENCE</scope>
    <source>
        <strain evidence="1">LY1</strain>
    </source>
</reference>
<gene>
    <name evidence="1" type="ORF">QNH24_11390</name>
</gene>
<dbReference type="Proteomes" id="UP001178322">
    <property type="component" value="Chromosome"/>
</dbReference>
<protein>
    <submittedName>
        <fullName evidence="1">Uncharacterized protein</fullName>
    </submittedName>
</protein>
<sequence length="51" mass="5920">MEKGSSIAIKYPKHKKLYETGETTQLYVINITKEHVDRLIEEIDKTLKASK</sequence>
<name>A0AAX3X1M6_9BACI</name>
<proteinExistence type="predicted"/>
<evidence type="ECO:0000313" key="1">
    <source>
        <dbReference type="EMBL" id="WHY53806.1"/>
    </source>
</evidence>
<dbReference type="RefSeq" id="WP_283872266.1">
    <property type="nucleotide sequence ID" value="NZ_CP126101.1"/>
</dbReference>
<accession>A0AAX3X1M6</accession>
<evidence type="ECO:0000313" key="2">
    <source>
        <dbReference type="Proteomes" id="UP001178322"/>
    </source>
</evidence>
<dbReference type="EMBL" id="CP126101">
    <property type="protein sequence ID" value="WHY53806.1"/>
    <property type="molecule type" value="Genomic_DNA"/>
</dbReference>
<organism evidence="1 2">
    <name type="scientific">Lysinibacillus pakistanensis</name>
    <dbReference type="NCBI Taxonomy" id="759811"/>
    <lineage>
        <taxon>Bacteria</taxon>
        <taxon>Bacillati</taxon>
        <taxon>Bacillota</taxon>
        <taxon>Bacilli</taxon>
        <taxon>Bacillales</taxon>
        <taxon>Bacillaceae</taxon>
        <taxon>Lysinibacillus</taxon>
    </lineage>
</organism>
<dbReference type="AlphaFoldDB" id="A0AAX3X1M6"/>